<dbReference type="CDD" id="cd07323">
    <property type="entry name" value="LAM"/>
    <property type="match status" value="1"/>
</dbReference>
<reference evidence="5" key="1">
    <citation type="submission" date="2023-05" db="EMBL/GenBank/DDBJ databases">
        <title>Nepenthes gracilis genome sequencing.</title>
        <authorList>
            <person name="Fukushima K."/>
        </authorList>
    </citation>
    <scope>NUCLEOTIDE SEQUENCE</scope>
    <source>
        <strain evidence="5">SING2019-196</strain>
    </source>
</reference>
<dbReference type="SMART" id="SM00715">
    <property type="entry name" value="LA"/>
    <property type="match status" value="1"/>
</dbReference>
<proteinExistence type="predicted"/>
<dbReference type="PANTHER" id="PTHR22792:SF101">
    <property type="entry name" value="LA-RELATED PROTEIN 1A"/>
    <property type="match status" value="1"/>
</dbReference>
<dbReference type="InterPro" id="IPR045180">
    <property type="entry name" value="La_dom_prot"/>
</dbReference>
<evidence type="ECO:0000256" key="1">
    <source>
        <dbReference type="ARBA" id="ARBA00022884"/>
    </source>
</evidence>
<dbReference type="InterPro" id="IPR036390">
    <property type="entry name" value="WH_DNA-bd_sf"/>
</dbReference>
<evidence type="ECO:0000256" key="3">
    <source>
        <dbReference type="SAM" id="MobiDB-lite"/>
    </source>
</evidence>
<dbReference type="InterPro" id="IPR006607">
    <property type="entry name" value="DM15"/>
</dbReference>
<evidence type="ECO:0000256" key="2">
    <source>
        <dbReference type="PROSITE-ProRule" id="PRU00332"/>
    </source>
</evidence>
<feature type="compositionally biased region" description="Polar residues" evidence="3">
    <location>
        <begin position="659"/>
        <end position="676"/>
    </location>
</feature>
<comment type="caution">
    <text evidence="5">The sequence shown here is derived from an EMBL/GenBank/DDBJ whole genome shotgun (WGS) entry which is preliminary data.</text>
</comment>
<keyword evidence="1 2" id="KW-0694">RNA-binding</keyword>
<name>A0AAD3P756_NEPGR</name>
<feature type="region of interest" description="Disordered" evidence="3">
    <location>
        <begin position="727"/>
        <end position="750"/>
    </location>
</feature>
<dbReference type="GO" id="GO:0000339">
    <property type="term" value="F:RNA cap binding"/>
    <property type="evidence" value="ECO:0007669"/>
    <property type="project" value="InterPro"/>
</dbReference>
<feature type="compositionally biased region" description="Basic residues" evidence="3">
    <location>
        <begin position="102"/>
        <end position="111"/>
    </location>
</feature>
<dbReference type="GO" id="GO:0048255">
    <property type="term" value="P:mRNA stabilization"/>
    <property type="evidence" value="ECO:0007669"/>
    <property type="project" value="InterPro"/>
</dbReference>
<protein>
    <recommendedName>
        <fullName evidence="4">HTH La-type RNA-binding domain-containing protein</fullName>
    </recommendedName>
</protein>
<organism evidence="5 6">
    <name type="scientific">Nepenthes gracilis</name>
    <name type="common">Slender pitcher plant</name>
    <dbReference type="NCBI Taxonomy" id="150966"/>
    <lineage>
        <taxon>Eukaryota</taxon>
        <taxon>Viridiplantae</taxon>
        <taxon>Streptophyta</taxon>
        <taxon>Embryophyta</taxon>
        <taxon>Tracheophyta</taxon>
        <taxon>Spermatophyta</taxon>
        <taxon>Magnoliopsida</taxon>
        <taxon>eudicotyledons</taxon>
        <taxon>Gunneridae</taxon>
        <taxon>Pentapetalae</taxon>
        <taxon>Caryophyllales</taxon>
        <taxon>Nepenthaceae</taxon>
        <taxon>Nepenthes</taxon>
    </lineage>
</organism>
<dbReference type="Gene3D" id="1.10.10.10">
    <property type="entry name" value="Winged helix-like DNA-binding domain superfamily/Winged helix DNA-binding domain"/>
    <property type="match status" value="1"/>
</dbReference>
<dbReference type="Pfam" id="PF21071">
    <property type="entry name" value="LARP1_HEAT"/>
    <property type="match status" value="1"/>
</dbReference>
<dbReference type="SMART" id="SM00684">
    <property type="entry name" value="DM15"/>
    <property type="match status" value="3"/>
</dbReference>
<feature type="region of interest" description="Disordered" evidence="3">
    <location>
        <begin position="1"/>
        <end position="57"/>
    </location>
</feature>
<dbReference type="Proteomes" id="UP001279734">
    <property type="component" value="Unassembled WGS sequence"/>
</dbReference>
<dbReference type="AlphaFoldDB" id="A0AAD3P756"/>
<sequence length="942" mass="104790">MVMAENRTLNDQKEVTGAGIGPKSPWKRPADKGTDAPVMGAESWPPLSDSQRPKNSEVNAKPLAAADVAISAAPAVTANAQGSAGMQKVHGIGNVNSSYKHGQSRHHKGGSKRNSNGVPPFPVHVPYYQPIVPRVFPPMVPPLVPVSGYAYSPLPSPFPGADNQLAKSGSESPMQAFVPSVHGIDPSRNIPPPPRGDPGVTATNFSSRRPNIPEVAPPMYPAWHHQRAFGPRDNIIMQQNIGPRAYLRRPFFGPPPAFAAGPSFPGPTMYYFPAVPPGSIRAPFPPRIVPHPIPLAPMLSPETLALRENIVKQIEYYFSDENLQTDHYLISLMDDHGWVPISVIAEFKRVKRMTTDIPFILDALQSSGAVEIQGENVRKRDNWSKYIAGSVGHISATKDQTTIDHAKEMIINGVKSNGRQDEKVGDQSEGASLLPSASEISMSKCTSRDSMEVANCSNDSSSEGFLRDNEERASFGEDVGLIERLDSQSDVKPSDAGMINAFPFLDHSNAAEPATSLSCQMDKIEVPSGLDANVDDLSNDFASTFLLDEELEIEQKKAVRDDHNMARRIDDEDDEITLDQDVERLVIVTQNRSMHEARSATQEAKTITNELASAINDGLYFYEQELNAKRSYRRKNNSGVESKDGNSRSPSFPLANSKPGENSSLGYSCEESGNSGNRRKQNKGPAKQQATHKQRFFSGNFRSHGTIRNTFGVITESPPSSSVGFFFSSTPPENHGPRPSKLSVSPHGNVASSGPLAGSMPKPFPPFQHPSHQLLEENGFKQQKYLKYYKRCLSDRKKLGIGCSEEMNTLYRFWSFFLRDVFVPSMYNEFHKLALEDAASNYNYGIECLFRFYSYGLEKEYKDDLYKEFEQLTLDFYKKGNLYGLEKYWAFHHYREERDQKEPLKKHPELDRLLREEFCTLDDFHRSREAKADNQQPAVLLA</sequence>
<dbReference type="PROSITE" id="PS50961">
    <property type="entry name" value="HTH_LA"/>
    <property type="match status" value="1"/>
</dbReference>
<keyword evidence="6" id="KW-1185">Reference proteome</keyword>
<feature type="region of interest" description="Disordered" evidence="3">
    <location>
        <begin position="88"/>
        <end position="118"/>
    </location>
</feature>
<dbReference type="SUPFAM" id="SSF46785">
    <property type="entry name" value="Winged helix' DNA-binding domain"/>
    <property type="match status" value="1"/>
</dbReference>
<dbReference type="InterPro" id="IPR006630">
    <property type="entry name" value="La_HTH"/>
</dbReference>
<evidence type="ECO:0000313" key="5">
    <source>
        <dbReference type="EMBL" id="GMG98836.1"/>
    </source>
</evidence>
<gene>
    <name evidence="5" type="ORF">Nepgr_000676</name>
</gene>
<evidence type="ECO:0000313" key="6">
    <source>
        <dbReference type="Proteomes" id="UP001279734"/>
    </source>
</evidence>
<accession>A0AAD3P756</accession>
<dbReference type="Pfam" id="PF05383">
    <property type="entry name" value="La"/>
    <property type="match status" value="1"/>
</dbReference>
<feature type="region of interest" description="Disordered" evidence="3">
    <location>
        <begin position="632"/>
        <end position="699"/>
    </location>
</feature>
<evidence type="ECO:0000259" key="4">
    <source>
        <dbReference type="PROSITE" id="PS50961"/>
    </source>
</evidence>
<feature type="domain" description="HTH La-type RNA-binding" evidence="4">
    <location>
        <begin position="300"/>
        <end position="389"/>
    </location>
</feature>
<dbReference type="EMBL" id="BSYO01000001">
    <property type="protein sequence ID" value="GMG98836.1"/>
    <property type="molecule type" value="Genomic_DNA"/>
</dbReference>
<dbReference type="PANTHER" id="PTHR22792">
    <property type="entry name" value="LUPUS LA PROTEIN-RELATED"/>
    <property type="match status" value="1"/>
</dbReference>
<dbReference type="InterPro" id="IPR036388">
    <property type="entry name" value="WH-like_DNA-bd_sf"/>
</dbReference>